<reference evidence="2" key="2">
    <citation type="submission" date="2025-09" db="UniProtKB">
        <authorList>
            <consortium name="Ensembl"/>
        </authorList>
    </citation>
    <scope>IDENTIFICATION</scope>
</reference>
<evidence type="ECO:0000313" key="3">
    <source>
        <dbReference type="Proteomes" id="UP000472274"/>
    </source>
</evidence>
<dbReference type="PANTHER" id="PTHR15446:SF2">
    <property type="entry name" value="UROPLAKIN-3B-LIKE PROTEIN 1-RELATED"/>
    <property type="match status" value="1"/>
</dbReference>
<dbReference type="PANTHER" id="PTHR15446">
    <property type="entry name" value="UROPLAKIN III"/>
    <property type="match status" value="1"/>
</dbReference>
<protein>
    <submittedName>
        <fullName evidence="2">Uroplakin-3b-like</fullName>
    </submittedName>
</protein>
<keyword evidence="3" id="KW-1185">Reference proteome</keyword>
<dbReference type="GeneTree" id="ENSGT00940000153392"/>
<dbReference type="Proteomes" id="UP000472274">
    <property type="component" value="Unplaced"/>
</dbReference>
<keyword evidence="1" id="KW-0812">Transmembrane</keyword>
<accession>A0A674I9I8</accession>
<proteinExistence type="predicted"/>
<name>A0A674I9I8_9SAUR</name>
<keyword evidence="1" id="KW-1133">Transmembrane helix</keyword>
<dbReference type="CDD" id="cd09969">
    <property type="entry name" value="UP_IIIb"/>
    <property type="match status" value="1"/>
</dbReference>
<feature type="transmembrane region" description="Helical" evidence="1">
    <location>
        <begin position="193"/>
        <end position="216"/>
    </location>
</feature>
<gene>
    <name evidence="2" type="primary">LOC112116049</name>
</gene>
<dbReference type="AlphaFoldDB" id="A0A674I9I8"/>
<dbReference type="InterPro" id="IPR024831">
    <property type="entry name" value="Uroplakin-3"/>
</dbReference>
<evidence type="ECO:0000313" key="2">
    <source>
        <dbReference type="Ensembl" id="ENSTMTP00000004474.1"/>
    </source>
</evidence>
<evidence type="ECO:0000256" key="1">
    <source>
        <dbReference type="SAM" id="Phobius"/>
    </source>
</evidence>
<sequence>GTSGHPKPRPWPAPTHGLSLWLSAVSTIEYEPAITALALEGNVTSSTFVLEQPRCVFNKTVSDTDEIWLVVSLSSAISSFTRPISLQSLPSFQKFPENPQYMTMGTSSFNYPCENSSGQITVLRVGNETGCVSDTSRPDCNGPLPGPGPYRVKFLAMSPATGPKAETKWSAPITLKTGKDPARIDTWPGRRSAGMIVITTILSILLAVLLACFIAASDISESAEIMDKQDPVTVKRYNTHHIYDQPAFKN</sequence>
<dbReference type="Ensembl" id="ENSTMTT00000004625.1">
    <property type="protein sequence ID" value="ENSTMTP00000004474.1"/>
    <property type="gene ID" value="ENSTMTG00000003272.1"/>
</dbReference>
<dbReference type="InParanoid" id="A0A674I9I8"/>
<organism evidence="2 3">
    <name type="scientific">Terrapene triunguis</name>
    <name type="common">Three-toed box turtle</name>
    <dbReference type="NCBI Taxonomy" id="2587831"/>
    <lineage>
        <taxon>Eukaryota</taxon>
        <taxon>Metazoa</taxon>
        <taxon>Chordata</taxon>
        <taxon>Craniata</taxon>
        <taxon>Vertebrata</taxon>
        <taxon>Euteleostomi</taxon>
        <taxon>Archelosauria</taxon>
        <taxon>Testudinata</taxon>
        <taxon>Testudines</taxon>
        <taxon>Cryptodira</taxon>
        <taxon>Durocryptodira</taxon>
        <taxon>Testudinoidea</taxon>
        <taxon>Emydidae</taxon>
        <taxon>Terrapene</taxon>
    </lineage>
</organism>
<dbReference type="GO" id="GO:0016020">
    <property type="term" value="C:membrane"/>
    <property type="evidence" value="ECO:0007669"/>
    <property type="project" value="TreeGrafter"/>
</dbReference>
<reference evidence="2" key="1">
    <citation type="submission" date="2025-08" db="UniProtKB">
        <authorList>
            <consortium name="Ensembl"/>
        </authorList>
    </citation>
    <scope>IDENTIFICATION</scope>
</reference>
<keyword evidence="1" id="KW-0472">Membrane</keyword>